<evidence type="ECO:0000256" key="14">
    <source>
        <dbReference type="ARBA" id="ARBA00049255"/>
    </source>
</evidence>
<dbReference type="InterPro" id="IPR004532">
    <property type="entry name" value="Phe-tRNA-ligase_IIc_bsu_bact"/>
</dbReference>
<feature type="binding site" evidence="15">
    <location>
        <position position="469"/>
    </location>
    <ligand>
        <name>Mg(2+)</name>
        <dbReference type="ChEBI" id="CHEBI:18420"/>
        <note>shared with alpha subunit</note>
    </ligand>
</feature>
<dbReference type="Pfam" id="PF03484">
    <property type="entry name" value="B5"/>
    <property type="match status" value="1"/>
</dbReference>
<dbReference type="SUPFAM" id="SSF54991">
    <property type="entry name" value="Anticodon-binding domain of PheRS"/>
    <property type="match status" value="1"/>
</dbReference>
<dbReference type="Gene3D" id="2.40.50.140">
    <property type="entry name" value="Nucleic acid-binding proteins"/>
    <property type="match status" value="1"/>
</dbReference>
<comment type="subunit">
    <text evidence="3 15">Tetramer of two alpha and two beta subunits.</text>
</comment>
<comment type="caution">
    <text evidence="20">The sequence shown here is derived from an EMBL/GenBank/DDBJ whole genome shotgun (WGS) entry which is preliminary data.</text>
</comment>
<dbReference type="CDD" id="cd00769">
    <property type="entry name" value="PheRS_beta_core"/>
    <property type="match status" value="1"/>
</dbReference>
<evidence type="ECO:0000256" key="6">
    <source>
        <dbReference type="ARBA" id="ARBA00022598"/>
    </source>
</evidence>
<dbReference type="Pfam" id="PF01588">
    <property type="entry name" value="tRNA_bind"/>
    <property type="match status" value="1"/>
</dbReference>
<dbReference type="SUPFAM" id="SSF50249">
    <property type="entry name" value="Nucleic acid-binding proteins"/>
    <property type="match status" value="1"/>
</dbReference>
<keyword evidence="6 15" id="KW-0436">Ligase</keyword>
<dbReference type="GO" id="GO:0016740">
    <property type="term" value="F:transferase activity"/>
    <property type="evidence" value="ECO:0007669"/>
    <property type="project" value="UniProtKB-ARBA"/>
</dbReference>
<dbReference type="InterPro" id="IPR045864">
    <property type="entry name" value="aa-tRNA-synth_II/BPL/LPL"/>
</dbReference>
<dbReference type="SUPFAM" id="SSF56037">
    <property type="entry name" value="PheT/TilS domain"/>
    <property type="match status" value="1"/>
</dbReference>
<dbReference type="PANTHER" id="PTHR10947">
    <property type="entry name" value="PHENYLALANYL-TRNA SYNTHETASE BETA CHAIN AND LEUCINE-RICH REPEAT-CONTAINING PROTEIN 47"/>
    <property type="match status" value="1"/>
</dbReference>
<dbReference type="Gene3D" id="3.50.40.10">
    <property type="entry name" value="Phenylalanyl-trna Synthetase, Chain B, domain 3"/>
    <property type="match status" value="1"/>
</dbReference>
<comment type="similarity">
    <text evidence="2 15">Belongs to the phenylalanyl-tRNA synthetase beta subunit family. Type 1 subfamily.</text>
</comment>
<evidence type="ECO:0000256" key="8">
    <source>
        <dbReference type="ARBA" id="ARBA00022741"/>
    </source>
</evidence>
<dbReference type="NCBIfam" id="TIGR00472">
    <property type="entry name" value="pheT_bact"/>
    <property type="match status" value="1"/>
</dbReference>
<dbReference type="InterPro" id="IPR045060">
    <property type="entry name" value="Phe-tRNA-ligase_IIc_bsu"/>
</dbReference>
<dbReference type="InterPro" id="IPR009061">
    <property type="entry name" value="DNA-bd_dom_put_sf"/>
</dbReference>
<dbReference type="InterPro" id="IPR041616">
    <property type="entry name" value="PheRS_beta_core"/>
</dbReference>
<dbReference type="GO" id="GO:0006432">
    <property type="term" value="P:phenylalanyl-tRNA aminoacylation"/>
    <property type="evidence" value="ECO:0007669"/>
    <property type="project" value="UniProtKB-UniRule"/>
</dbReference>
<protein>
    <recommendedName>
        <fullName evidence="15">Phenylalanine--tRNA ligase beta subunit</fullName>
        <ecNumber evidence="15">6.1.1.20</ecNumber>
    </recommendedName>
    <alternativeName>
        <fullName evidence="15">Phenylalanyl-tRNA synthetase beta subunit</fullName>
        <shortName evidence="15">PheRS</shortName>
    </alternativeName>
</protein>
<dbReference type="PROSITE" id="PS51483">
    <property type="entry name" value="B5"/>
    <property type="match status" value="1"/>
</dbReference>
<dbReference type="RefSeq" id="WP_181738391.1">
    <property type="nucleotide sequence ID" value="NZ_JACEOL010000014.1"/>
</dbReference>
<dbReference type="InterPro" id="IPR005146">
    <property type="entry name" value="B3/B4_tRNA-bd"/>
</dbReference>
<dbReference type="PROSITE" id="PS51447">
    <property type="entry name" value="FDX_ACB"/>
    <property type="match status" value="1"/>
</dbReference>
<sequence>MLVSYEWLSQYVDLEGITPEDIAEELNRTGIEVEVIYTRDPGVSGVAVGEVLFVEPHPKADRLKVCSVNVGKGQLLQIVCGAKNVAKGQRVPVALVGAKLPGGVHIKKAKLRDVYSHGMICSAKELGFPDKVLMKEQTEGILVLEPDAPIGMDIKEYLGMNDQVIELQLTPNRSDCLGMWGVAHEVAAIFDRELRLPVIHDQVPMDGGLSEEVRIVVESDEDCPFYTAQVVKNLKVGASPQWMQNRLISAGIRPINNIVDITNYVMLETGQPLHAFDYSKIKGGQIVVRRATENEKVVTLDNVERVCDPDMLLITDRENPLGVAGVMGGASSEVTPETTEILLESAFFDPMVVRQTSRKLGLRSEANIRFEKGVDPEQIIPALYRAVQLLCQLCGGIVASNAEVEKVGDVEDVIIDLRHERLVNLLGIQISQEEVMDIFRRLGFPATLEDDIYEVRVPSRRPDIMLEVDLIEEVARLYGYDRIPATLLWGQQTPGGLTKSQKMRRTVRHLLRELGLNEVFTYSLTSEQAEQEIASLHEGIRPIRLAMPMSNEHAVLRTTLLTQLIKAAAYNVNHGNGHVKIFEVGKVYLSDEELLTCLPEERFELAALITGKKTPTIWKSTWSDGHDFFVMKGILDSVFERFGLRDVEYQAAQLEGFHPGRTAVCIMNGEVIGVLGQLHPKLAKRYDLDEPVVFQLDLESLLDRDIDIMYHPIPRYPAVTRDLAMTVDINMPAGLLEAGIREVAGELLESVDLFDVFTGAQIGEGKKSVAYSLVYRAPDRTLTDEEVQEAHHKIVKHLAEFYGAELRQ</sequence>
<dbReference type="FunFam" id="3.30.70.380:FF:000001">
    <property type="entry name" value="Phenylalanine--tRNA ligase beta subunit"/>
    <property type="match status" value="1"/>
</dbReference>
<feature type="domain" description="B5" evidence="19">
    <location>
        <begin position="410"/>
        <end position="485"/>
    </location>
</feature>
<dbReference type="EC" id="6.1.1.20" evidence="15"/>
<dbReference type="GO" id="GO:0000287">
    <property type="term" value="F:magnesium ion binding"/>
    <property type="evidence" value="ECO:0007669"/>
    <property type="project" value="UniProtKB-UniRule"/>
</dbReference>
<dbReference type="Pfam" id="PF03147">
    <property type="entry name" value="FDX-ACB"/>
    <property type="match status" value="1"/>
</dbReference>
<evidence type="ECO:0000256" key="11">
    <source>
        <dbReference type="ARBA" id="ARBA00022884"/>
    </source>
</evidence>
<dbReference type="Gene3D" id="3.30.930.10">
    <property type="entry name" value="Bira Bifunctional Protein, Domain 2"/>
    <property type="match status" value="1"/>
</dbReference>
<dbReference type="InterPro" id="IPR020825">
    <property type="entry name" value="Phe-tRNA_synthase-like_B3/B4"/>
</dbReference>
<dbReference type="GO" id="GO:0009328">
    <property type="term" value="C:phenylalanine-tRNA ligase complex"/>
    <property type="evidence" value="ECO:0007669"/>
    <property type="project" value="TreeGrafter"/>
</dbReference>
<reference evidence="20 21" key="1">
    <citation type="submission" date="2020-07" db="EMBL/GenBank/DDBJ databases">
        <title>Thermoactinomyces phylogeny.</title>
        <authorList>
            <person name="Dunlap C."/>
        </authorList>
    </citation>
    <scope>NUCLEOTIDE SEQUENCE [LARGE SCALE GENOMIC DNA]</scope>
    <source>
        <strain evidence="20 21">AMNI-1</strain>
    </source>
</reference>
<evidence type="ECO:0000259" key="17">
    <source>
        <dbReference type="PROSITE" id="PS50886"/>
    </source>
</evidence>
<evidence type="ECO:0000256" key="16">
    <source>
        <dbReference type="PROSITE-ProRule" id="PRU00209"/>
    </source>
</evidence>
<name>A0A7W2ARR5_9BACL</name>
<evidence type="ECO:0000313" key="20">
    <source>
        <dbReference type="EMBL" id="MBA4601671.1"/>
    </source>
</evidence>
<evidence type="ECO:0000259" key="19">
    <source>
        <dbReference type="PROSITE" id="PS51483"/>
    </source>
</evidence>
<organism evidence="20 21">
    <name type="scientific">Thermoactinomyces mirandus</name>
    <dbReference type="NCBI Taxonomy" id="2756294"/>
    <lineage>
        <taxon>Bacteria</taxon>
        <taxon>Bacillati</taxon>
        <taxon>Bacillota</taxon>
        <taxon>Bacilli</taxon>
        <taxon>Bacillales</taxon>
        <taxon>Thermoactinomycetaceae</taxon>
        <taxon>Thermoactinomyces</taxon>
    </lineage>
</organism>
<evidence type="ECO:0000256" key="12">
    <source>
        <dbReference type="ARBA" id="ARBA00022917"/>
    </source>
</evidence>
<evidence type="ECO:0000256" key="15">
    <source>
        <dbReference type="HAMAP-Rule" id="MF_00283"/>
    </source>
</evidence>
<feature type="domain" description="FDX-ACB" evidence="18">
    <location>
        <begin position="714"/>
        <end position="807"/>
    </location>
</feature>
<evidence type="ECO:0000256" key="4">
    <source>
        <dbReference type="ARBA" id="ARBA00022490"/>
    </source>
</evidence>
<evidence type="ECO:0000256" key="3">
    <source>
        <dbReference type="ARBA" id="ARBA00011209"/>
    </source>
</evidence>
<dbReference type="PROSITE" id="PS50886">
    <property type="entry name" value="TRBD"/>
    <property type="match status" value="1"/>
</dbReference>
<dbReference type="SUPFAM" id="SSF55681">
    <property type="entry name" value="Class II aaRS and biotin synthetases"/>
    <property type="match status" value="1"/>
</dbReference>
<dbReference type="FunFam" id="3.50.40.10:FF:000001">
    <property type="entry name" value="Phenylalanine--tRNA ligase beta subunit"/>
    <property type="match status" value="1"/>
</dbReference>
<dbReference type="SUPFAM" id="SSF46955">
    <property type="entry name" value="Putative DNA-binding domain"/>
    <property type="match status" value="1"/>
</dbReference>
<keyword evidence="9 15" id="KW-0067">ATP-binding</keyword>
<dbReference type="InterPro" id="IPR005147">
    <property type="entry name" value="tRNA_synthase_B5-dom"/>
</dbReference>
<feature type="domain" description="TRNA-binding" evidence="17">
    <location>
        <begin position="40"/>
        <end position="155"/>
    </location>
</feature>
<evidence type="ECO:0000256" key="9">
    <source>
        <dbReference type="ARBA" id="ARBA00022840"/>
    </source>
</evidence>
<dbReference type="GO" id="GO:0005524">
    <property type="term" value="F:ATP binding"/>
    <property type="evidence" value="ECO:0007669"/>
    <property type="project" value="UniProtKB-UniRule"/>
</dbReference>
<dbReference type="FunFam" id="2.40.50.140:FF:000045">
    <property type="entry name" value="Phenylalanine--tRNA ligase beta subunit"/>
    <property type="match status" value="1"/>
</dbReference>
<keyword evidence="7 15" id="KW-0479">Metal-binding</keyword>
<evidence type="ECO:0000259" key="18">
    <source>
        <dbReference type="PROSITE" id="PS51447"/>
    </source>
</evidence>
<feature type="binding site" evidence="15">
    <location>
        <position position="463"/>
    </location>
    <ligand>
        <name>Mg(2+)</name>
        <dbReference type="ChEBI" id="CHEBI:18420"/>
        <note>shared with alpha subunit</note>
    </ligand>
</feature>
<gene>
    <name evidence="15" type="primary">pheT</name>
    <name evidence="20" type="ORF">H2C83_04910</name>
</gene>
<evidence type="ECO:0000313" key="21">
    <source>
        <dbReference type="Proteomes" id="UP000538292"/>
    </source>
</evidence>
<dbReference type="CDD" id="cd02796">
    <property type="entry name" value="tRNA_bind_bactPheRS"/>
    <property type="match status" value="1"/>
</dbReference>
<keyword evidence="12 15" id="KW-0648">Protein biosynthesis</keyword>
<dbReference type="FunFam" id="3.30.56.10:FF:000002">
    <property type="entry name" value="Phenylalanine--tRNA ligase beta subunit"/>
    <property type="match status" value="1"/>
</dbReference>
<keyword evidence="8 15" id="KW-0547">Nucleotide-binding</keyword>
<keyword evidence="21" id="KW-1185">Reference proteome</keyword>
<dbReference type="InterPro" id="IPR033714">
    <property type="entry name" value="tRNA_bind_bactPheRS"/>
</dbReference>
<feature type="binding site" evidence="15">
    <location>
        <position position="473"/>
    </location>
    <ligand>
        <name>Mg(2+)</name>
        <dbReference type="ChEBI" id="CHEBI:18420"/>
        <note>shared with alpha subunit</note>
    </ligand>
</feature>
<dbReference type="AlphaFoldDB" id="A0A7W2ARR5"/>
<dbReference type="GO" id="GO:0140096">
    <property type="term" value="F:catalytic activity, acting on a protein"/>
    <property type="evidence" value="ECO:0007669"/>
    <property type="project" value="UniProtKB-ARBA"/>
</dbReference>
<feature type="binding site" evidence="15">
    <location>
        <position position="472"/>
    </location>
    <ligand>
        <name>Mg(2+)</name>
        <dbReference type="ChEBI" id="CHEBI:18420"/>
        <note>shared with alpha subunit</note>
    </ligand>
</feature>
<dbReference type="HAMAP" id="MF_00283">
    <property type="entry name" value="Phe_tRNA_synth_beta1"/>
    <property type="match status" value="1"/>
</dbReference>
<comment type="cofactor">
    <cofactor evidence="15">
        <name>Mg(2+)</name>
        <dbReference type="ChEBI" id="CHEBI:18420"/>
    </cofactor>
    <text evidence="15">Binds 2 magnesium ions per tetramer.</text>
</comment>
<dbReference type="EMBL" id="JACEOL010000014">
    <property type="protein sequence ID" value="MBA4601671.1"/>
    <property type="molecule type" value="Genomic_DNA"/>
</dbReference>
<proteinExistence type="inferred from homology"/>
<evidence type="ECO:0000256" key="5">
    <source>
        <dbReference type="ARBA" id="ARBA00022555"/>
    </source>
</evidence>
<evidence type="ECO:0000256" key="13">
    <source>
        <dbReference type="ARBA" id="ARBA00023146"/>
    </source>
</evidence>
<dbReference type="SMART" id="SM00873">
    <property type="entry name" value="B3_4"/>
    <property type="match status" value="1"/>
</dbReference>
<keyword evidence="13 15" id="KW-0030">Aminoacyl-tRNA synthetase</keyword>
<evidence type="ECO:0000256" key="2">
    <source>
        <dbReference type="ARBA" id="ARBA00008653"/>
    </source>
</evidence>
<dbReference type="Gene3D" id="3.30.70.380">
    <property type="entry name" value="Ferrodoxin-fold anticodon-binding domain"/>
    <property type="match status" value="1"/>
</dbReference>
<evidence type="ECO:0000256" key="7">
    <source>
        <dbReference type="ARBA" id="ARBA00022723"/>
    </source>
</evidence>
<dbReference type="FunFam" id="3.30.930.10:FF:000022">
    <property type="entry name" value="Phenylalanine--tRNA ligase beta subunit"/>
    <property type="match status" value="1"/>
</dbReference>
<dbReference type="GO" id="GO:0004826">
    <property type="term" value="F:phenylalanine-tRNA ligase activity"/>
    <property type="evidence" value="ECO:0007669"/>
    <property type="project" value="UniProtKB-UniRule"/>
</dbReference>
<dbReference type="InterPro" id="IPR005121">
    <property type="entry name" value="Fdx_antiC-bd"/>
</dbReference>
<dbReference type="InterPro" id="IPR012340">
    <property type="entry name" value="NA-bd_OB-fold"/>
</dbReference>
<evidence type="ECO:0000256" key="1">
    <source>
        <dbReference type="ARBA" id="ARBA00004496"/>
    </source>
</evidence>
<dbReference type="Gene3D" id="3.30.56.10">
    <property type="match status" value="2"/>
</dbReference>
<keyword evidence="4 15" id="KW-0963">Cytoplasm</keyword>
<dbReference type="Pfam" id="PF03483">
    <property type="entry name" value="B3_4"/>
    <property type="match status" value="1"/>
</dbReference>
<dbReference type="NCBIfam" id="NF045760">
    <property type="entry name" value="YtpR"/>
    <property type="match status" value="1"/>
</dbReference>
<dbReference type="Proteomes" id="UP000538292">
    <property type="component" value="Unassembled WGS sequence"/>
</dbReference>
<keyword evidence="11 16" id="KW-0694">RNA-binding</keyword>
<evidence type="ECO:0000256" key="10">
    <source>
        <dbReference type="ARBA" id="ARBA00022842"/>
    </source>
</evidence>
<accession>A0A7W2ARR5</accession>
<comment type="subcellular location">
    <subcellularLocation>
        <location evidence="1 15">Cytoplasm</location>
    </subcellularLocation>
</comment>
<dbReference type="InterPro" id="IPR002547">
    <property type="entry name" value="tRNA-bd_dom"/>
</dbReference>
<keyword evidence="5 16" id="KW-0820">tRNA-binding</keyword>
<dbReference type="GO" id="GO:0000049">
    <property type="term" value="F:tRNA binding"/>
    <property type="evidence" value="ECO:0007669"/>
    <property type="project" value="UniProtKB-UniRule"/>
</dbReference>
<dbReference type="PANTHER" id="PTHR10947:SF0">
    <property type="entry name" value="PHENYLALANINE--TRNA LIGASE BETA SUBUNIT"/>
    <property type="match status" value="1"/>
</dbReference>
<dbReference type="SMART" id="SM00874">
    <property type="entry name" value="B5"/>
    <property type="match status" value="1"/>
</dbReference>
<comment type="catalytic activity">
    <reaction evidence="14 15">
        <text>tRNA(Phe) + L-phenylalanine + ATP = L-phenylalanyl-tRNA(Phe) + AMP + diphosphate + H(+)</text>
        <dbReference type="Rhea" id="RHEA:19413"/>
        <dbReference type="Rhea" id="RHEA-COMP:9668"/>
        <dbReference type="Rhea" id="RHEA-COMP:9699"/>
        <dbReference type="ChEBI" id="CHEBI:15378"/>
        <dbReference type="ChEBI" id="CHEBI:30616"/>
        <dbReference type="ChEBI" id="CHEBI:33019"/>
        <dbReference type="ChEBI" id="CHEBI:58095"/>
        <dbReference type="ChEBI" id="CHEBI:78442"/>
        <dbReference type="ChEBI" id="CHEBI:78531"/>
        <dbReference type="ChEBI" id="CHEBI:456215"/>
        <dbReference type="EC" id="6.1.1.20"/>
    </reaction>
</comment>
<dbReference type="Pfam" id="PF17759">
    <property type="entry name" value="tRNA_synthFbeta"/>
    <property type="match status" value="1"/>
</dbReference>
<dbReference type="SMART" id="SM00896">
    <property type="entry name" value="FDX-ACB"/>
    <property type="match status" value="1"/>
</dbReference>
<keyword evidence="10 15" id="KW-0460">Magnesium</keyword>
<dbReference type="InterPro" id="IPR036690">
    <property type="entry name" value="Fdx_antiC-bd_sf"/>
</dbReference>